<evidence type="ECO:0000313" key="2">
    <source>
        <dbReference type="Proteomes" id="UP000178636"/>
    </source>
</evidence>
<dbReference type="Proteomes" id="UP000178636">
    <property type="component" value="Unassembled WGS sequence"/>
</dbReference>
<name>A0A1G2DFB0_9BACT</name>
<evidence type="ECO:0000313" key="1">
    <source>
        <dbReference type="EMBL" id="OGZ11641.1"/>
    </source>
</evidence>
<proteinExistence type="predicted"/>
<sequence length="109" mass="12277">MLASVIFVSSAFMLFGCEGERVTVEQYEQRRYTAEALFLAQKGDLIVLSDGRVCGVKDNPKTSAFIKADCGNGSPSWKYRLEIAHYVLRVISSRDPSYAHYAAQYTKQR</sequence>
<dbReference type="EMBL" id="MHLO01000031">
    <property type="protein sequence ID" value="OGZ11641.1"/>
    <property type="molecule type" value="Genomic_DNA"/>
</dbReference>
<dbReference type="AlphaFoldDB" id="A0A1G2DFB0"/>
<comment type="caution">
    <text evidence="1">The sequence shown here is derived from an EMBL/GenBank/DDBJ whole genome shotgun (WGS) entry which is preliminary data.</text>
</comment>
<gene>
    <name evidence="1" type="ORF">A3C93_04515</name>
</gene>
<reference evidence="1 2" key="1">
    <citation type="journal article" date="2016" name="Nat. Commun.">
        <title>Thousands of microbial genomes shed light on interconnected biogeochemical processes in an aquifer system.</title>
        <authorList>
            <person name="Anantharaman K."/>
            <person name="Brown C.T."/>
            <person name="Hug L.A."/>
            <person name="Sharon I."/>
            <person name="Castelle C.J."/>
            <person name="Probst A.J."/>
            <person name="Thomas B.C."/>
            <person name="Singh A."/>
            <person name="Wilkins M.J."/>
            <person name="Karaoz U."/>
            <person name="Brodie E.L."/>
            <person name="Williams K.H."/>
            <person name="Hubbard S.S."/>
            <person name="Banfield J.F."/>
        </authorList>
    </citation>
    <scope>NUCLEOTIDE SEQUENCE [LARGE SCALE GENOMIC DNA]</scope>
</reference>
<protein>
    <submittedName>
        <fullName evidence="1">Uncharacterized protein</fullName>
    </submittedName>
</protein>
<accession>A0A1G2DFB0</accession>
<organism evidence="1 2">
    <name type="scientific">Candidatus Lloydbacteria bacterium RIFCSPHIGHO2_02_FULL_54_17</name>
    <dbReference type="NCBI Taxonomy" id="1798664"/>
    <lineage>
        <taxon>Bacteria</taxon>
        <taxon>Candidatus Lloydiibacteriota</taxon>
    </lineage>
</organism>